<dbReference type="Pfam" id="PF11382">
    <property type="entry name" value="MctB"/>
    <property type="match status" value="1"/>
</dbReference>
<comment type="caution">
    <text evidence="3">The sequence shown here is derived from an EMBL/GenBank/DDBJ whole genome shotgun (WGS) entry which is preliminary data.</text>
</comment>
<protein>
    <submittedName>
        <fullName evidence="3">Copper transporter</fullName>
    </submittedName>
</protein>
<sequence>MVGRFDLPNRKTVLLINFRYHLVSLTAVFLALTVGLILGTAALNGPAVERLQSATQGLRDSNDQLRAEINELEDQLGDDQAFAAEIAPAYLAGMLTDKNVLIVALPGVETDTVDGVVEMLGYSGATVSGRISVLDEFFDPDNADQLVDLVDNEITPATVQPPVTYDGVAAMSYVLAAVTTGKADGTAVEIAAGDITKVTTSLNELSMLTVEEEPTGVADGVLVLAGPGSTDSDSEERNNGMVALTGAFAADVPTVYGATTSTGDGNPITVLRSDEVDDVATVDNVAVTQGQIAAVAALADYIATGNVDHLGIGEGMSDLLPGAA</sequence>
<dbReference type="Proteomes" id="UP000305792">
    <property type="component" value="Unassembled WGS sequence"/>
</dbReference>
<accession>A0A4S8PJF5</accession>
<dbReference type="InterPro" id="IPR021522">
    <property type="entry name" value="MctB"/>
</dbReference>
<evidence type="ECO:0000256" key="1">
    <source>
        <dbReference type="SAM" id="Coils"/>
    </source>
</evidence>
<feature type="transmembrane region" description="Helical" evidence="2">
    <location>
        <begin position="20"/>
        <end position="43"/>
    </location>
</feature>
<keyword evidence="4" id="KW-1185">Reference proteome</keyword>
<gene>
    <name evidence="3" type="ORF">E9998_08985</name>
</gene>
<keyword evidence="2" id="KW-0812">Transmembrane</keyword>
<dbReference type="EMBL" id="STGX01000005">
    <property type="protein sequence ID" value="THV29612.1"/>
    <property type="molecule type" value="Genomic_DNA"/>
</dbReference>
<evidence type="ECO:0000256" key="2">
    <source>
        <dbReference type="SAM" id="Phobius"/>
    </source>
</evidence>
<dbReference type="GO" id="GO:0016020">
    <property type="term" value="C:membrane"/>
    <property type="evidence" value="ECO:0007669"/>
    <property type="project" value="InterPro"/>
</dbReference>
<keyword evidence="2" id="KW-0472">Membrane</keyword>
<dbReference type="GO" id="GO:0055070">
    <property type="term" value="P:copper ion homeostasis"/>
    <property type="evidence" value="ECO:0007669"/>
    <property type="project" value="InterPro"/>
</dbReference>
<organism evidence="3 4">
    <name type="scientific">Glycomyces paridis</name>
    <dbReference type="NCBI Taxonomy" id="2126555"/>
    <lineage>
        <taxon>Bacteria</taxon>
        <taxon>Bacillati</taxon>
        <taxon>Actinomycetota</taxon>
        <taxon>Actinomycetes</taxon>
        <taxon>Glycomycetales</taxon>
        <taxon>Glycomycetaceae</taxon>
        <taxon>Glycomyces</taxon>
    </lineage>
</organism>
<proteinExistence type="predicted"/>
<reference evidence="3 4" key="1">
    <citation type="journal article" date="2018" name="Int. J. Syst. Evol. Microbiol.">
        <title>Glycomyces paridis sp. nov., isolated from the medicinal plant Paris polyphylla.</title>
        <authorList>
            <person name="Fang X.M."/>
            <person name="Bai J.L."/>
            <person name="Su J."/>
            <person name="Zhao L.L."/>
            <person name="Liu H.Y."/>
            <person name="Ma B.P."/>
            <person name="Zhang Y.Q."/>
            <person name="Yu L.Y."/>
        </authorList>
    </citation>
    <scope>NUCLEOTIDE SEQUENCE [LARGE SCALE GENOMIC DNA]</scope>
    <source>
        <strain evidence="3 4">CPCC 204357</strain>
    </source>
</reference>
<name>A0A4S8PJF5_9ACTN</name>
<dbReference type="AlphaFoldDB" id="A0A4S8PJF5"/>
<evidence type="ECO:0000313" key="4">
    <source>
        <dbReference type="Proteomes" id="UP000305792"/>
    </source>
</evidence>
<keyword evidence="2" id="KW-1133">Transmembrane helix</keyword>
<evidence type="ECO:0000313" key="3">
    <source>
        <dbReference type="EMBL" id="THV29612.1"/>
    </source>
</evidence>
<keyword evidence="1" id="KW-0175">Coiled coil</keyword>
<feature type="coiled-coil region" evidence="1">
    <location>
        <begin position="48"/>
        <end position="82"/>
    </location>
</feature>